<keyword evidence="2" id="KW-1185">Reference proteome</keyword>
<dbReference type="SUPFAM" id="SSF53098">
    <property type="entry name" value="Ribonuclease H-like"/>
    <property type="match status" value="1"/>
</dbReference>
<dbReference type="AlphaFoldDB" id="A0AAN7N9A2"/>
<name>A0AAN7N9A2_MYCAM</name>
<dbReference type="InterPro" id="IPR036397">
    <property type="entry name" value="RNaseH_sf"/>
</dbReference>
<proteinExistence type="predicted"/>
<evidence type="ECO:0008006" key="3">
    <source>
        <dbReference type="Google" id="ProtNLM"/>
    </source>
</evidence>
<dbReference type="Proteomes" id="UP001333110">
    <property type="component" value="Unassembled WGS sequence"/>
</dbReference>
<protein>
    <recommendedName>
        <fullName evidence="3">Integrase catalytic domain-containing protein</fullName>
    </recommendedName>
</protein>
<sequence>MLTVVEATTRWLETYSVTHTTTQNTILGLEKQVMWKHSTPERIESDKGTHFQNNLLRHWLAANTNTYQVMLRQRRGGLLLPLPQVSSPSSDSPNMTPKQAMCQDASVCSVPRSDFALPARHSAASEAARRQWAPPLPSLAGLHGSLDMARAGLSMDAGVVAPQDGMDGEQQQISASS</sequence>
<evidence type="ECO:0000313" key="2">
    <source>
        <dbReference type="Proteomes" id="UP001333110"/>
    </source>
</evidence>
<evidence type="ECO:0000313" key="1">
    <source>
        <dbReference type="EMBL" id="KAK4811090.1"/>
    </source>
</evidence>
<dbReference type="GO" id="GO:0003676">
    <property type="term" value="F:nucleic acid binding"/>
    <property type="evidence" value="ECO:0007669"/>
    <property type="project" value="InterPro"/>
</dbReference>
<dbReference type="InterPro" id="IPR012337">
    <property type="entry name" value="RNaseH-like_sf"/>
</dbReference>
<organism evidence="1 2">
    <name type="scientific">Mycteria americana</name>
    <name type="common">Wood stork</name>
    <dbReference type="NCBI Taxonomy" id="33587"/>
    <lineage>
        <taxon>Eukaryota</taxon>
        <taxon>Metazoa</taxon>
        <taxon>Chordata</taxon>
        <taxon>Craniata</taxon>
        <taxon>Vertebrata</taxon>
        <taxon>Euteleostomi</taxon>
        <taxon>Archelosauria</taxon>
        <taxon>Archosauria</taxon>
        <taxon>Dinosauria</taxon>
        <taxon>Saurischia</taxon>
        <taxon>Theropoda</taxon>
        <taxon>Coelurosauria</taxon>
        <taxon>Aves</taxon>
        <taxon>Neognathae</taxon>
        <taxon>Neoaves</taxon>
        <taxon>Aequornithes</taxon>
        <taxon>Ciconiiformes</taxon>
        <taxon>Ciconiidae</taxon>
        <taxon>Mycteria</taxon>
    </lineage>
</organism>
<dbReference type="EMBL" id="JAUNZN010000018">
    <property type="protein sequence ID" value="KAK4811090.1"/>
    <property type="molecule type" value="Genomic_DNA"/>
</dbReference>
<dbReference type="Gene3D" id="3.30.420.10">
    <property type="entry name" value="Ribonuclease H-like superfamily/Ribonuclease H"/>
    <property type="match status" value="1"/>
</dbReference>
<comment type="caution">
    <text evidence="1">The sequence shown here is derived from an EMBL/GenBank/DDBJ whole genome shotgun (WGS) entry which is preliminary data.</text>
</comment>
<gene>
    <name evidence="1" type="ORF">QYF61_016376</name>
</gene>
<reference evidence="1 2" key="1">
    <citation type="journal article" date="2023" name="J. Hered.">
        <title>Chromosome-level genome of the wood stork (Mycteria americana) provides insight into avian chromosome evolution.</title>
        <authorList>
            <person name="Flamio R. Jr."/>
            <person name="Ramstad K.M."/>
        </authorList>
    </citation>
    <scope>NUCLEOTIDE SEQUENCE [LARGE SCALE GENOMIC DNA]</scope>
    <source>
        <strain evidence="1">JAX WOST 10</strain>
    </source>
</reference>
<accession>A0AAN7N9A2</accession>